<organism evidence="3 4">
    <name type="scientific">Eumeta variegata</name>
    <name type="common">Bagworm moth</name>
    <name type="synonym">Eumeta japonica</name>
    <dbReference type="NCBI Taxonomy" id="151549"/>
    <lineage>
        <taxon>Eukaryota</taxon>
        <taxon>Metazoa</taxon>
        <taxon>Ecdysozoa</taxon>
        <taxon>Arthropoda</taxon>
        <taxon>Hexapoda</taxon>
        <taxon>Insecta</taxon>
        <taxon>Pterygota</taxon>
        <taxon>Neoptera</taxon>
        <taxon>Endopterygota</taxon>
        <taxon>Lepidoptera</taxon>
        <taxon>Glossata</taxon>
        <taxon>Ditrysia</taxon>
        <taxon>Tineoidea</taxon>
        <taxon>Psychidae</taxon>
        <taxon>Oiketicinae</taxon>
        <taxon>Eumeta</taxon>
    </lineage>
</organism>
<dbReference type="Gene3D" id="3.40.50.300">
    <property type="entry name" value="P-loop containing nucleotide triphosphate hydrolases"/>
    <property type="match status" value="1"/>
</dbReference>
<keyword evidence="4" id="KW-1185">Reference proteome</keyword>
<sequence length="158" mass="17376">MRAITEQSGGLFFIDPPCGIDKTFLLSLILAIIRSQNNIALAIVSSGIAITLLDGGRTAHSALKLPWNFQNTEEPTCNISKNSVMGKVLQTCQWDDCTMSHKKALKALDRKLRDLRGNVRIFGGVLILLSGYFRQTMLVIPRSTPDDELNACLKSSVL</sequence>
<dbReference type="GO" id="GO:0000723">
    <property type="term" value="P:telomere maintenance"/>
    <property type="evidence" value="ECO:0007669"/>
    <property type="project" value="InterPro"/>
</dbReference>
<dbReference type="PANTHER" id="PTHR10492">
    <property type="match status" value="1"/>
</dbReference>
<proteinExistence type="inferred from homology"/>
<protein>
    <recommendedName>
        <fullName evidence="1">ATP-dependent DNA helicase</fullName>
        <ecNumber evidence="1">5.6.2.3</ecNumber>
    </recommendedName>
</protein>
<keyword evidence="1" id="KW-0233">DNA recombination</keyword>
<accession>A0A4C1XIP9</accession>
<dbReference type="PANTHER" id="PTHR10492:SF57">
    <property type="entry name" value="ATP-DEPENDENT DNA HELICASE"/>
    <property type="match status" value="1"/>
</dbReference>
<dbReference type="Proteomes" id="UP000299102">
    <property type="component" value="Unassembled WGS sequence"/>
</dbReference>
<dbReference type="GO" id="GO:0043139">
    <property type="term" value="F:5'-3' DNA helicase activity"/>
    <property type="evidence" value="ECO:0007669"/>
    <property type="project" value="UniProtKB-EC"/>
</dbReference>
<dbReference type="GO" id="GO:0005524">
    <property type="term" value="F:ATP binding"/>
    <property type="evidence" value="ECO:0007669"/>
    <property type="project" value="UniProtKB-KW"/>
</dbReference>
<dbReference type="InterPro" id="IPR010285">
    <property type="entry name" value="DNA_helicase_pif1-like_DEAD"/>
</dbReference>
<reference evidence="3 4" key="1">
    <citation type="journal article" date="2019" name="Commun. Biol.">
        <title>The bagworm genome reveals a unique fibroin gene that provides high tensile strength.</title>
        <authorList>
            <person name="Kono N."/>
            <person name="Nakamura H."/>
            <person name="Ohtoshi R."/>
            <person name="Tomita M."/>
            <person name="Numata K."/>
            <person name="Arakawa K."/>
        </authorList>
    </citation>
    <scope>NUCLEOTIDE SEQUENCE [LARGE SCALE GENOMIC DNA]</scope>
</reference>
<evidence type="ECO:0000256" key="1">
    <source>
        <dbReference type="RuleBase" id="RU363044"/>
    </source>
</evidence>
<comment type="similarity">
    <text evidence="1">Belongs to the helicase family.</text>
</comment>
<keyword evidence="1" id="KW-0378">Hydrolase</keyword>
<keyword evidence="1" id="KW-0547">Nucleotide-binding</keyword>
<evidence type="ECO:0000313" key="3">
    <source>
        <dbReference type="EMBL" id="GBP63298.1"/>
    </source>
</evidence>
<comment type="catalytic activity">
    <reaction evidence="1">
        <text>ATP + H2O = ADP + phosphate + H(+)</text>
        <dbReference type="Rhea" id="RHEA:13065"/>
        <dbReference type="ChEBI" id="CHEBI:15377"/>
        <dbReference type="ChEBI" id="CHEBI:15378"/>
        <dbReference type="ChEBI" id="CHEBI:30616"/>
        <dbReference type="ChEBI" id="CHEBI:43474"/>
        <dbReference type="ChEBI" id="CHEBI:456216"/>
        <dbReference type="EC" id="5.6.2.3"/>
    </reaction>
</comment>
<dbReference type="AlphaFoldDB" id="A0A4C1XIP9"/>
<dbReference type="GO" id="GO:0016887">
    <property type="term" value="F:ATP hydrolysis activity"/>
    <property type="evidence" value="ECO:0007669"/>
    <property type="project" value="RHEA"/>
</dbReference>
<dbReference type="Pfam" id="PF05970">
    <property type="entry name" value="PIF1"/>
    <property type="match status" value="1"/>
</dbReference>
<dbReference type="GO" id="GO:0006281">
    <property type="term" value="P:DNA repair"/>
    <property type="evidence" value="ECO:0007669"/>
    <property type="project" value="UniProtKB-KW"/>
</dbReference>
<dbReference type="EC" id="5.6.2.3" evidence="1"/>
<comment type="caution">
    <text evidence="3">The sequence shown here is derived from an EMBL/GenBank/DDBJ whole genome shotgun (WGS) entry which is preliminary data.</text>
</comment>
<keyword evidence="1 3" id="KW-0347">Helicase</keyword>
<name>A0A4C1XIP9_EUMVA</name>
<gene>
    <name evidence="3" type="primary">pif1</name>
    <name evidence="3" type="ORF">EVAR_26612_1</name>
</gene>
<dbReference type="InterPro" id="IPR027417">
    <property type="entry name" value="P-loop_NTPase"/>
</dbReference>
<keyword evidence="1" id="KW-0227">DNA damage</keyword>
<evidence type="ECO:0000259" key="2">
    <source>
        <dbReference type="Pfam" id="PF05970"/>
    </source>
</evidence>
<dbReference type="GO" id="GO:0006310">
    <property type="term" value="P:DNA recombination"/>
    <property type="evidence" value="ECO:0007669"/>
    <property type="project" value="UniProtKB-KW"/>
</dbReference>
<dbReference type="OrthoDB" id="272985at2759"/>
<feature type="domain" description="DNA helicase Pif1-like DEAD-box helicase" evidence="2">
    <location>
        <begin position="3"/>
        <end position="157"/>
    </location>
</feature>
<dbReference type="EMBL" id="BGZK01000866">
    <property type="protein sequence ID" value="GBP63298.1"/>
    <property type="molecule type" value="Genomic_DNA"/>
</dbReference>
<keyword evidence="1" id="KW-0067">ATP-binding</keyword>
<evidence type="ECO:0000313" key="4">
    <source>
        <dbReference type="Proteomes" id="UP000299102"/>
    </source>
</evidence>
<keyword evidence="1" id="KW-0234">DNA repair</keyword>
<comment type="cofactor">
    <cofactor evidence="1">
        <name>Mg(2+)</name>
        <dbReference type="ChEBI" id="CHEBI:18420"/>
    </cofactor>
</comment>